<reference evidence="2 3" key="1">
    <citation type="submission" date="2016-11" db="EMBL/GenBank/DDBJ databases">
        <authorList>
            <person name="Jaros S."/>
            <person name="Januszkiewicz K."/>
            <person name="Wedrychowicz H."/>
        </authorList>
    </citation>
    <scope>NUCLEOTIDE SEQUENCE [LARGE SCALE GENOMIC DNA]</scope>
    <source>
        <strain evidence="2 3">DSM 28715</strain>
    </source>
</reference>
<dbReference type="InterPro" id="IPR006750">
    <property type="entry name" value="YdcZ"/>
</dbReference>
<dbReference type="GO" id="GO:0005886">
    <property type="term" value="C:plasma membrane"/>
    <property type="evidence" value="ECO:0007669"/>
    <property type="project" value="TreeGrafter"/>
</dbReference>
<dbReference type="STRING" id="1508389.SAMN05444003_1196"/>
<sequence>MTYHHIIMFFAGVGVPTLAAMNAQLGREIDSPALAATVLFSIACLCAAGVAWLTGANVSKLALAPKHLFFAGCLIAFYLLSVTWIAPIIGLGNAIFLVLIGQLVAAALIDQFGLFGATQIQISWTRAAGLALMASGILLIQKA</sequence>
<dbReference type="Proteomes" id="UP000184074">
    <property type="component" value="Unassembled WGS sequence"/>
</dbReference>
<dbReference type="OrthoDB" id="7173290at2"/>
<evidence type="ECO:0000313" key="2">
    <source>
        <dbReference type="EMBL" id="SHG84733.1"/>
    </source>
</evidence>
<dbReference type="Pfam" id="PF04657">
    <property type="entry name" value="DMT_YdcZ"/>
    <property type="match status" value="1"/>
</dbReference>
<gene>
    <name evidence="2" type="ORF">SAMN05444003_1196</name>
</gene>
<dbReference type="EMBL" id="FQXB01000001">
    <property type="protein sequence ID" value="SHG84733.1"/>
    <property type="molecule type" value="Genomic_DNA"/>
</dbReference>
<evidence type="ECO:0000256" key="1">
    <source>
        <dbReference type="SAM" id="Phobius"/>
    </source>
</evidence>
<proteinExistence type="predicted"/>
<feature type="transmembrane region" description="Helical" evidence="1">
    <location>
        <begin position="33"/>
        <end position="55"/>
    </location>
</feature>
<feature type="transmembrane region" description="Helical" evidence="1">
    <location>
        <begin position="94"/>
        <end position="115"/>
    </location>
</feature>
<dbReference type="PANTHER" id="PTHR34821:SF2">
    <property type="entry name" value="INNER MEMBRANE PROTEIN YDCZ"/>
    <property type="match status" value="1"/>
</dbReference>
<dbReference type="PANTHER" id="PTHR34821">
    <property type="entry name" value="INNER MEMBRANE PROTEIN YDCZ"/>
    <property type="match status" value="1"/>
</dbReference>
<feature type="transmembrane region" description="Helical" evidence="1">
    <location>
        <begin position="67"/>
        <end position="87"/>
    </location>
</feature>
<accession>A0A1M5N6U9</accession>
<keyword evidence="3" id="KW-1185">Reference proteome</keyword>
<feature type="transmembrane region" description="Helical" evidence="1">
    <location>
        <begin position="6"/>
        <end position="26"/>
    </location>
</feature>
<keyword evidence="1" id="KW-0472">Membrane</keyword>
<organism evidence="2 3">
    <name type="scientific">Cognatiyoonia sediminum</name>
    <dbReference type="NCBI Taxonomy" id="1508389"/>
    <lineage>
        <taxon>Bacteria</taxon>
        <taxon>Pseudomonadati</taxon>
        <taxon>Pseudomonadota</taxon>
        <taxon>Alphaproteobacteria</taxon>
        <taxon>Rhodobacterales</taxon>
        <taxon>Paracoccaceae</taxon>
        <taxon>Cognatiyoonia</taxon>
    </lineage>
</organism>
<name>A0A1M5N6U9_9RHOB</name>
<evidence type="ECO:0000313" key="3">
    <source>
        <dbReference type="Proteomes" id="UP000184074"/>
    </source>
</evidence>
<protein>
    <submittedName>
        <fullName evidence="2">Transporter family-2 protein</fullName>
    </submittedName>
</protein>
<dbReference type="RefSeq" id="WP_072899911.1">
    <property type="nucleotide sequence ID" value="NZ_FQXB01000001.1"/>
</dbReference>
<keyword evidence="1" id="KW-1133">Transmembrane helix</keyword>
<keyword evidence="1" id="KW-0812">Transmembrane</keyword>
<dbReference type="AlphaFoldDB" id="A0A1M5N6U9"/>